<protein>
    <submittedName>
        <fullName evidence="10">DHA2 family efflux MFS transporter permease subunit</fullName>
    </submittedName>
</protein>
<feature type="transmembrane region" description="Helical" evidence="8">
    <location>
        <begin position="362"/>
        <end position="380"/>
    </location>
</feature>
<dbReference type="GO" id="GO:0005886">
    <property type="term" value="C:plasma membrane"/>
    <property type="evidence" value="ECO:0007669"/>
    <property type="project" value="UniProtKB-SubCell"/>
</dbReference>
<feature type="transmembrane region" description="Helical" evidence="8">
    <location>
        <begin position="46"/>
        <end position="66"/>
    </location>
</feature>
<reference evidence="10" key="1">
    <citation type="submission" date="2022-07" db="EMBL/GenBank/DDBJ databases">
        <title>Ectorhizobium quercum gen.nov., sp. nov.</title>
        <authorList>
            <person name="Ma T."/>
            <person name="Li Y."/>
        </authorList>
    </citation>
    <scope>NUCLEOTIDE SEQUENCE</scope>
    <source>
        <strain evidence="10">BDR2-2</strain>
    </source>
</reference>
<feature type="transmembrane region" description="Helical" evidence="8">
    <location>
        <begin position="73"/>
        <end position="93"/>
    </location>
</feature>
<feature type="transmembrane region" description="Helical" evidence="8">
    <location>
        <begin position="136"/>
        <end position="154"/>
    </location>
</feature>
<evidence type="ECO:0000256" key="5">
    <source>
        <dbReference type="ARBA" id="ARBA00022692"/>
    </source>
</evidence>
<dbReference type="InterPro" id="IPR020846">
    <property type="entry name" value="MFS_dom"/>
</dbReference>
<dbReference type="CDD" id="cd17503">
    <property type="entry name" value="MFS_LmrB_MDR_like"/>
    <property type="match status" value="1"/>
</dbReference>
<accession>A0AAE3N047</accession>
<dbReference type="Gene3D" id="1.20.1720.10">
    <property type="entry name" value="Multidrug resistance protein D"/>
    <property type="match status" value="1"/>
</dbReference>
<comment type="subcellular location">
    <subcellularLocation>
        <location evidence="1">Cell membrane</location>
        <topology evidence="1">Multi-pass membrane protein</topology>
    </subcellularLocation>
</comment>
<dbReference type="PANTHER" id="PTHR42718">
    <property type="entry name" value="MAJOR FACILITATOR SUPERFAMILY MULTIDRUG TRANSPORTER MFSC"/>
    <property type="match status" value="1"/>
</dbReference>
<proteinExistence type="inferred from homology"/>
<evidence type="ECO:0000256" key="7">
    <source>
        <dbReference type="ARBA" id="ARBA00023136"/>
    </source>
</evidence>
<dbReference type="SUPFAM" id="SSF103473">
    <property type="entry name" value="MFS general substrate transporter"/>
    <property type="match status" value="1"/>
</dbReference>
<keyword evidence="3" id="KW-0813">Transport</keyword>
<feature type="transmembrane region" description="Helical" evidence="8">
    <location>
        <begin position="264"/>
        <end position="285"/>
    </location>
</feature>
<gene>
    <name evidence="10" type="ORF">NOF55_07185</name>
</gene>
<dbReference type="Gene3D" id="1.20.1250.20">
    <property type="entry name" value="MFS general substrate transporter like domains"/>
    <property type="match status" value="1"/>
</dbReference>
<keyword evidence="7 8" id="KW-0472">Membrane</keyword>
<dbReference type="AlphaFoldDB" id="A0AAE3N047"/>
<organism evidence="10 11">
    <name type="scientific">Ectorhizobium quercum</name>
    <dbReference type="NCBI Taxonomy" id="2965071"/>
    <lineage>
        <taxon>Bacteria</taxon>
        <taxon>Pseudomonadati</taxon>
        <taxon>Pseudomonadota</taxon>
        <taxon>Alphaproteobacteria</taxon>
        <taxon>Hyphomicrobiales</taxon>
        <taxon>Rhizobiaceae</taxon>
        <taxon>Ectorhizobium</taxon>
    </lineage>
</organism>
<evidence type="ECO:0000313" key="10">
    <source>
        <dbReference type="EMBL" id="MCX8996885.1"/>
    </source>
</evidence>
<keyword evidence="11" id="KW-1185">Reference proteome</keyword>
<dbReference type="Proteomes" id="UP001208771">
    <property type="component" value="Unassembled WGS sequence"/>
</dbReference>
<feature type="transmembrane region" description="Helical" evidence="8">
    <location>
        <begin position="160"/>
        <end position="182"/>
    </location>
</feature>
<keyword evidence="4" id="KW-1003">Cell membrane</keyword>
<feature type="transmembrane region" description="Helical" evidence="8">
    <location>
        <begin position="99"/>
        <end position="124"/>
    </location>
</feature>
<evidence type="ECO:0000256" key="1">
    <source>
        <dbReference type="ARBA" id="ARBA00004651"/>
    </source>
</evidence>
<dbReference type="Pfam" id="PF07690">
    <property type="entry name" value="MFS_1"/>
    <property type="match status" value="1"/>
</dbReference>
<dbReference type="PRINTS" id="PR01036">
    <property type="entry name" value="TCRTETB"/>
</dbReference>
<keyword evidence="5 8" id="KW-0812">Transmembrane</keyword>
<dbReference type="InterPro" id="IPR011701">
    <property type="entry name" value="MFS"/>
</dbReference>
<comment type="similarity">
    <text evidence="2">Belongs to the major facilitator superfamily. EmrB family.</text>
</comment>
<evidence type="ECO:0000313" key="11">
    <source>
        <dbReference type="Proteomes" id="UP001208771"/>
    </source>
</evidence>
<dbReference type="InterPro" id="IPR036259">
    <property type="entry name" value="MFS_trans_sf"/>
</dbReference>
<evidence type="ECO:0000256" key="6">
    <source>
        <dbReference type="ARBA" id="ARBA00022989"/>
    </source>
</evidence>
<sequence length="509" mass="55099">MEPRRVIAFLAMVFGMFMAILDIQIVSASLSEIQAGLSASSDEIPWVQTAYLIAEVIMIPLSGVLARILSTRVLFAMSAAGFTLASALAATATNIEQMIVYRALQGFIGGGMIPSVFAAAFTIFPPSKRNIVSPMIGLVATLAPTIGPTIGGYLSHAFSWHWLFLVNVIPGIIVTALTWTLIDFDRPEPGLLKKFDWSGLASMAVFLGTLEYVLEEGNNKDWFQDEHIVIGTVVMVIGAVVFFWRAFRVELPVVDLRAFANRNFAIGSLFSFVMGIGLYGLTYLYPLYLARIRGYDSLMIGETMFVSGLSMFVMAPIAGRMASALDPRVMMLIGFAGFGAGTWMVTGLTADWDFYELLWPQILRGTCLMMLMVPINNIALGTLPPERMKNASGLYNLTRNLGGAVGLAVVNTLLTIRTDEHHLRLAEKLDWSNPAALDWLASVGANYDAHGLDGASVALGKLAGVVSQQATVMAFSDVFLLLTALFIGLSLMTVMVKRPAGQKVGGDAH</sequence>
<dbReference type="NCBIfam" id="TIGR00711">
    <property type="entry name" value="efflux_EmrB"/>
    <property type="match status" value="1"/>
</dbReference>
<evidence type="ECO:0000256" key="3">
    <source>
        <dbReference type="ARBA" id="ARBA00022448"/>
    </source>
</evidence>
<dbReference type="PROSITE" id="PS50850">
    <property type="entry name" value="MFS"/>
    <property type="match status" value="1"/>
</dbReference>
<feature type="transmembrane region" description="Helical" evidence="8">
    <location>
        <begin position="226"/>
        <end position="244"/>
    </location>
</feature>
<dbReference type="EMBL" id="JANFPI010000002">
    <property type="protein sequence ID" value="MCX8996885.1"/>
    <property type="molecule type" value="Genomic_DNA"/>
</dbReference>
<dbReference type="PANTHER" id="PTHR42718:SF9">
    <property type="entry name" value="MAJOR FACILITATOR SUPERFAMILY MULTIDRUG TRANSPORTER MFSC"/>
    <property type="match status" value="1"/>
</dbReference>
<evidence type="ECO:0000259" key="9">
    <source>
        <dbReference type="PROSITE" id="PS50850"/>
    </source>
</evidence>
<evidence type="ECO:0000256" key="4">
    <source>
        <dbReference type="ARBA" id="ARBA00022475"/>
    </source>
</evidence>
<feature type="transmembrane region" description="Helical" evidence="8">
    <location>
        <begin position="478"/>
        <end position="496"/>
    </location>
</feature>
<feature type="transmembrane region" description="Helical" evidence="8">
    <location>
        <begin position="194"/>
        <end position="214"/>
    </location>
</feature>
<feature type="transmembrane region" description="Helical" evidence="8">
    <location>
        <begin position="329"/>
        <end position="350"/>
    </location>
</feature>
<comment type="caution">
    <text evidence="10">The sequence shown here is derived from an EMBL/GenBank/DDBJ whole genome shotgun (WGS) entry which is preliminary data.</text>
</comment>
<evidence type="ECO:0000256" key="2">
    <source>
        <dbReference type="ARBA" id="ARBA00008537"/>
    </source>
</evidence>
<name>A0AAE3N047_9HYPH</name>
<feature type="transmembrane region" description="Helical" evidence="8">
    <location>
        <begin position="297"/>
        <end position="317"/>
    </location>
</feature>
<dbReference type="GO" id="GO:0022857">
    <property type="term" value="F:transmembrane transporter activity"/>
    <property type="evidence" value="ECO:0007669"/>
    <property type="project" value="InterPro"/>
</dbReference>
<keyword evidence="6 8" id="KW-1133">Transmembrane helix</keyword>
<dbReference type="InterPro" id="IPR004638">
    <property type="entry name" value="EmrB-like"/>
</dbReference>
<feature type="transmembrane region" description="Helical" evidence="8">
    <location>
        <begin position="7"/>
        <end position="26"/>
    </location>
</feature>
<evidence type="ECO:0000256" key="8">
    <source>
        <dbReference type="SAM" id="Phobius"/>
    </source>
</evidence>
<feature type="domain" description="Major facilitator superfamily (MFS) profile" evidence="9">
    <location>
        <begin position="8"/>
        <end position="501"/>
    </location>
</feature>